<feature type="domain" description="Glutamine amidotransferase" evidence="10">
    <location>
        <begin position="321"/>
        <end position="496"/>
    </location>
</feature>
<keyword evidence="12" id="KW-1185">Reference proteome</keyword>
<organism evidence="12 13">
    <name type="scientific">Parastrongyloides trichosuri</name>
    <name type="common">Possum-specific nematode worm</name>
    <dbReference type="NCBI Taxonomy" id="131310"/>
    <lineage>
        <taxon>Eukaryota</taxon>
        <taxon>Metazoa</taxon>
        <taxon>Ecdysozoa</taxon>
        <taxon>Nematoda</taxon>
        <taxon>Chromadorea</taxon>
        <taxon>Rhabditida</taxon>
        <taxon>Tylenchina</taxon>
        <taxon>Panagrolaimomorpha</taxon>
        <taxon>Strongyloidoidea</taxon>
        <taxon>Strongyloididae</taxon>
        <taxon>Parastrongyloides</taxon>
    </lineage>
</organism>
<dbReference type="Proteomes" id="UP000038045">
    <property type="component" value="Unplaced"/>
</dbReference>
<name>A0A0N4ZCI3_PARTI</name>
<reference evidence="13" key="1">
    <citation type="submission" date="2017-02" db="UniProtKB">
        <authorList>
            <consortium name="WormBaseParasite"/>
        </authorList>
    </citation>
    <scope>IDENTIFICATION</scope>
</reference>
<accession>A0A0N4ZCI3</accession>
<dbReference type="GO" id="GO:0005737">
    <property type="term" value="C:cytoplasm"/>
    <property type="evidence" value="ECO:0007669"/>
    <property type="project" value="TreeGrafter"/>
</dbReference>
<evidence type="ECO:0000256" key="2">
    <source>
        <dbReference type="ARBA" id="ARBA00007533"/>
    </source>
</evidence>
<dbReference type="PROSITE" id="PS51273">
    <property type="entry name" value="GATASE_TYPE_1"/>
    <property type="match status" value="1"/>
</dbReference>
<dbReference type="Gene3D" id="3.40.50.300">
    <property type="entry name" value="P-loop containing nucleotide triphosphate hydrolases"/>
    <property type="match status" value="1"/>
</dbReference>
<dbReference type="InterPro" id="IPR017456">
    <property type="entry name" value="CTP_synthase_N"/>
</dbReference>
<evidence type="ECO:0000256" key="9">
    <source>
        <dbReference type="RuleBase" id="RU810713"/>
    </source>
</evidence>
<evidence type="ECO:0000259" key="10">
    <source>
        <dbReference type="Pfam" id="PF00117"/>
    </source>
</evidence>
<evidence type="ECO:0000256" key="7">
    <source>
        <dbReference type="ARBA" id="ARBA00022975"/>
    </source>
</evidence>
<dbReference type="UniPathway" id="UPA00159">
    <property type="reaction ID" value="UER00277"/>
</dbReference>
<comment type="catalytic activity">
    <reaction evidence="8 9">
        <text>UTP + L-glutamine + ATP + H2O = CTP + L-glutamate + ADP + phosphate + 2 H(+)</text>
        <dbReference type="Rhea" id="RHEA:26426"/>
        <dbReference type="ChEBI" id="CHEBI:15377"/>
        <dbReference type="ChEBI" id="CHEBI:15378"/>
        <dbReference type="ChEBI" id="CHEBI:29985"/>
        <dbReference type="ChEBI" id="CHEBI:30616"/>
        <dbReference type="ChEBI" id="CHEBI:37563"/>
        <dbReference type="ChEBI" id="CHEBI:43474"/>
        <dbReference type="ChEBI" id="CHEBI:46398"/>
        <dbReference type="ChEBI" id="CHEBI:58359"/>
        <dbReference type="ChEBI" id="CHEBI:456216"/>
        <dbReference type="EC" id="6.3.4.2"/>
    </reaction>
</comment>
<dbReference type="InterPro" id="IPR029062">
    <property type="entry name" value="Class_I_gatase-like"/>
</dbReference>
<evidence type="ECO:0000256" key="4">
    <source>
        <dbReference type="ARBA" id="ARBA00022741"/>
    </source>
</evidence>
<dbReference type="Gene3D" id="3.40.50.880">
    <property type="match status" value="1"/>
</dbReference>
<dbReference type="GO" id="GO:0042802">
    <property type="term" value="F:identical protein binding"/>
    <property type="evidence" value="ECO:0007669"/>
    <property type="project" value="TreeGrafter"/>
</dbReference>
<evidence type="ECO:0000313" key="12">
    <source>
        <dbReference type="Proteomes" id="UP000038045"/>
    </source>
</evidence>
<dbReference type="WBParaSite" id="PTRK_0000523600.1">
    <property type="protein sequence ID" value="PTRK_0000523600.1"/>
    <property type="gene ID" value="PTRK_0000523600"/>
</dbReference>
<dbReference type="AlphaFoldDB" id="A0A0N4ZCI3"/>
<dbReference type="GO" id="GO:0003883">
    <property type="term" value="F:CTP synthase activity"/>
    <property type="evidence" value="ECO:0007669"/>
    <property type="project" value="UniProtKB-UniRule"/>
</dbReference>
<comment type="similarity">
    <text evidence="2 9">Belongs to the CTP synthase family.</text>
</comment>
<dbReference type="InterPro" id="IPR027417">
    <property type="entry name" value="P-loop_NTPase"/>
</dbReference>
<sequence length="609" mass="69557">MSLSHNVKSIIITSSVVSDSINSVITASIGALLKAKGINVSVIQISMRSNEIKENADPNDNGEIFVLDDGTLTNFDAGTYERFLDIYLRSENIITTNKISCNIFKERNISNASELEGRVFSTVNDSVFNWIDRAASIPLDKNNKKPDVCLIELKGIIKDYDNSFFLTTILKLLNDAPKYASMHIHISYANESMEICDKELGPLINALKNLKKKNFFPNIVICRNCTMLNDAEKNKISEFISEGQKNIIQVRYWKNIYEIPEMLEKEGIDKIIDKKLKLFKRGFGPQISDVMTIDKWINFSEKYNFFSSEIDIGIVGKYSHIKDSYVSIKEALEHAAIQIKKNIKIHIIESQKLEEKIDEDDKTDAWDMLENVDGIVVPGGFGIEGVEGIILACQYARTNNIPFLGIGLGMQCAVIEFTKNVVGYTVANSTEFDETLESEYQIFSKVLEKCNRENTNNEKMRLGLRRTIFITNDSKLKTLYNSDVIEERHRNYYEINLNYAALLAHYGMEFVGMGIDEEGDMDDEQKRTESLNNLVDLVQKNYKDSLYSTILSFHFLKMRRAIRQNFRMDIMELNDHPYYVGCQFHPEFLTCPLKPSPPFMGLLLASAKH</sequence>
<protein>
    <recommendedName>
        <fullName evidence="9">CTP synthase</fullName>
        <ecNumber evidence="9">6.3.4.2</ecNumber>
    </recommendedName>
    <alternativeName>
        <fullName evidence="9">UTP--ammonia ligase</fullName>
    </alternativeName>
</protein>
<feature type="domain" description="CTP synthase N-terminal" evidence="11">
    <location>
        <begin position="8"/>
        <end position="278"/>
    </location>
</feature>
<dbReference type="Pfam" id="PF06418">
    <property type="entry name" value="CTP_synth_N"/>
    <property type="match status" value="1"/>
</dbReference>
<evidence type="ECO:0000256" key="5">
    <source>
        <dbReference type="ARBA" id="ARBA00022840"/>
    </source>
</evidence>
<keyword evidence="6 9" id="KW-0315">Glutamine amidotransferase</keyword>
<dbReference type="GO" id="GO:0044210">
    <property type="term" value="P:'de novo' CTP biosynthetic process"/>
    <property type="evidence" value="ECO:0007669"/>
    <property type="project" value="UniProtKB-UniRule"/>
</dbReference>
<dbReference type="InterPro" id="IPR017926">
    <property type="entry name" value="GATASE"/>
</dbReference>
<dbReference type="EC" id="6.3.4.2" evidence="9"/>
<dbReference type="InterPro" id="IPR004468">
    <property type="entry name" value="CTP_synthase"/>
</dbReference>
<comment type="pathway">
    <text evidence="1 9">Pyrimidine metabolism; CTP biosynthesis via de novo pathway; CTP from UDP: step 2/2.</text>
</comment>
<proteinExistence type="inferred from homology"/>
<evidence type="ECO:0000256" key="3">
    <source>
        <dbReference type="ARBA" id="ARBA00022598"/>
    </source>
</evidence>
<keyword evidence="5 9" id="KW-0067">ATP-binding</keyword>
<dbReference type="Pfam" id="PF00117">
    <property type="entry name" value="GATase"/>
    <property type="match status" value="1"/>
</dbReference>
<keyword evidence="4 9" id="KW-0547">Nucleotide-binding</keyword>
<evidence type="ECO:0000256" key="1">
    <source>
        <dbReference type="ARBA" id="ARBA00005171"/>
    </source>
</evidence>
<evidence type="ECO:0000256" key="6">
    <source>
        <dbReference type="ARBA" id="ARBA00022962"/>
    </source>
</evidence>
<dbReference type="SUPFAM" id="SSF52540">
    <property type="entry name" value="P-loop containing nucleoside triphosphate hydrolases"/>
    <property type="match status" value="1"/>
</dbReference>
<evidence type="ECO:0000259" key="11">
    <source>
        <dbReference type="Pfam" id="PF06418"/>
    </source>
</evidence>
<comment type="function">
    <text evidence="9">Catalyzes the ATP-dependent amination of UTP to CTP with either L-glutamine or ammonia as the source of nitrogen.</text>
</comment>
<dbReference type="PANTHER" id="PTHR11550">
    <property type="entry name" value="CTP SYNTHASE"/>
    <property type="match status" value="1"/>
</dbReference>
<dbReference type="GO" id="GO:0019856">
    <property type="term" value="P:pyrimidine nucleobase biosynthetic process"/>
    <property type="evidence" value="ECO:0007669"/>
    <property type="project" value="TreeGrafter"/>
</dbReference>
<dbReference type="NCBIfam" id="NF003792">
    <property type="entry name" value="PRK05380.1"/>
    <property type="match status" value="1"/>
</dbReference>
<dbReference type="InterPro" id="IPR033828">
    <property type="entry name" value="GATase1_CTP_Synthase"/>
</dbReference>
<evidence type="ECO:0000313" key="13">
    <source>
        <dbReference type="WBParaSite" id="PTRK_0000523600.1"/>
    </source>
</evidence>
<dbReference type="STRING" id="131310.A0A0N4ZCI3"/>
<dbReference type="CDD" id="cd01746">
    <property type="entry name" value="GATase1_CTP_Synthase"/>
    <property type="match status" value="1"/>
</dbReference>
<dbReference type="SUPFAM" id="SSF52317">
    <property type="entry name" value="Class I glutamine amidotransferase-like"/>
    <property type="match status" value="2"/>
</dbReference>
<dbReference type="GO" id="GO:0097268">
    <property type="term" value="C:cytoophidium"/>
    <property type="evidence" value="ECO:0007669"/>
    <property type="project" value="TreeGrafter"/>
</dbReference>
<keyword evidence="7 9" id="KW-0665">Pyrimidine biosynthesis</keyword>
<dbReference type="PANTHER" id="PTHR11550:SF0">
    <property type="entry name" value="CTP SYNTHASE-RELATED"/>
    <property type="match status" value="1"/>
</dbReference>
<dbReference type="GO" id="GO:0005524">
    <property type="term" value="F:ATP binding"/>
    <property type="evidence" value="ECO:0007669"/>
    <property type="project" value="UniProtKB-KW"/>
</dbReference>
<keyword evidence="3 9" id="KW-0436">Ligase</keyword>
<evidence type="ECO:0000256" key="8">
    <source>
        <dbReference type="ARBA" id="ARBA00047781"/>
    </source>
</evidence>